<keyword evidence="1" id="KW-1277">Toxin-antitoxin system</keyword>
<dbReference type="Pfam" id="PF05016">
    <property type="entry name" value="ParE_toxin"/>
    <property type="match status" value="1"/>
</dbReference>
<sequence>MKISYSKTFEKKFSKYDRKLQEKIFNAIQNLPDGDVKRLTGNDIPPIYRIRISKYRILFHMNEEEIKILKVDSRGDIYK</sequence>
<reference evidence="2 3" key="1">
    <citation type="submission" date="2019-09" db="EMBL/GenBank/DDBJ databases">
        <title>Sulfurimonas gotlandica sp. nov., a chemoautotrophic and psychrotolerant epsilonproteobacterium isolated from a pelagic redoxcline, and an emended description of the genus Sulfurimonas.</title>
        <authorList>
            <person name="Wang S."/>
            <person name="Jiang L."/>
            <person name="Shao S."/>
        </authorList>
    </citation>
    <scope>NUCLEOTIDE SEQUENCE [LARGE SCALE GENOMIC DNA]</scope>
    <source>
        <strain evidence="2 3">GYSZ_1</strain>
    </source>
</reference>
<protein>
    <submittedName>
        <fullName evidence="2">Type II toxin-antitoxin system RelE/ParE family toxin</fullName>
    </submittedName>
</protein>
<gene>
    <name evidence="2" type="ORF">FJR48_10205</name>
</gene>
<evidence type="ECO:0000313" key="2">
    <source>
        <dbReference type="EMBL" id="QFR50076.1"/>
    </source>
</evidence>
<dbReference type="Gene3D" id="3.30.2310.20">
    <property type="entry name" value="RelE-like"/>
    <property type="match status" value="1"/>
</dbReference>
<dbReference type="InterPro" id="IPR007712">
    <property type="entry name" value="RelE/ParE_toxin"/>
</dbReference>
<proteinExistence type="predicted"/>
<dbReference type="AlphaFoldDB" id="A0A5P8P335"/>
<dbReference type="PANTHER" id="PTHR38813">
    <property type="match status" value="1"/>
</dbReference>
<dbReference type="SUPFAM" id="SSF143011">
    <property type="entry name" value="RelE-like"/>
    <property type="match status" value="1"/>
</dbReference>
<dbReference type="InterPro" id="IPR035093">
    <property type="entry name" value="RelE/ParE_toxin_dom_sf"/>
</dbReference>
<dbReference type="PANTHER" id="PTHR38813:SF1">
    <property type="entry name" value="TOXIN RELE1-RELATED"/>
    <property type="match status" value="1"/>
</dbReference>
<dbReference type="Proteomes" id="UP000326944">
    <property type="component" value="Chromosome"/>
</dbReference>
<evidence type="ECO:0000256" key="1">
    <source>
        <dbReference type="ARBA" id="ARBA00022649"/>
    </source>
</evidence>
<accession>A0A5P8P335</accession>
<dbReference type="RefSeq" id="WP_152308024.1">
    <property type="nucleotide sequence ID" value="NZ_CP043617.1"/>
</dbReference>
<dbReference type="KEGG" id="sulg:FJR48_10205"/>
<keyword evidence="3" id="KW-1185">Reference proteome</keyword>
<evidence type="ECO:0000313" key="3">
    <source>
        <dbReference type="Proteomes" id="UP000326944"/>
    </source>
</evidence>
<organism evidence="2 3">
    <name type="scientific">Sulfurimonas lithotrophica</name>
    <dbReference type="NCBI Taxonomy" id="2590022"/>
    <lineage>
        <taxon>Bacteria</taxon>
        <taxon>Pseudomonadati</taxon>
        <taxon>Campylobacterota</taxon>
        <taxon>Epsilonproteobacteria</taxon>
        <taxon>Campylobacterales</taxon>
        <taxon>Sulfurimonadaceae</taxon>
        <taxon>Sulfurimonas</taxon>
    </lineage>
</organism>
<dbReference type="InterPro" id="IPR052747">
    <property type="entry name" value="TA_system_RelE_toxin"/>
</dbReference>
<name>A0A5P8P335_9BACT</name>
<dbReference type="OrthoDB" id="9797723at2"/>
<dbReference type="EMBL" id="CP043617">
    <property type="protein sequence ID" value="QFR50076.1"/>
    <property type="molecule type" value="Genomic_DNA"/>
</dbReference>